<evidence type="ECO:0008006" key="6">
    <source>
        <dbReference type="Google" id="ProtNLM"/>
    </source>
</evidence>
<name>A0A010RX32_9PEZI</name>
<feature type="compositionally biased region" description="Polar residues" evidence="3">
    <location>
        <begin position="292"/>
        <end position="303"/>
    </location>
</feature>
<dbReference type="GO" id="GO:0005783">
    <property type="term" value="C:endoplasmic reticulum"/>
    <property type="evidence" value="ECO:0007669"/>
    <property type="project" value="TreeGrafter"/>
</dbReference>
<keyword evidence="1" id="KW-0479">Metal-binding</keyword>
<dbReference type="PANTHER" id="PTHR10869:SF236">
    <property type="entry name" value="PROLYL 4-HYDROXYLASE ALPHA SUBUNIT DOMAIN-CONTAINING PROTEIN"/>
    <property type="match status" value="1"/>
</dbReference>
<evidence type="ECO:0000313" key="4">
    <source>
        <dbReference type="EMBL" id="EXF82784.1"/>
    </source>
</evidence>
<keyword evidence="5" id="KW-1185">Reference proteome</keyword>
<reference evidence="4 5" key="1">
    <citation type="submission" date="2014-02" db="EMBL/GenBank/DDBJ databases">
        <title>The genome sequence of Colletotrichum fioriniae PJ7.</title>
        <authorList>
            <person name="Baroncelli R."/>
            <person name="Thon M.R."/>
        </authorList>
    </citation>
    <scope>NUCLEOTIDE SEQUENCE [LARGE SCALE GENOMIC DNA]</scope>
    <source>
        <strain evidence="4 5">PJ7</strain>
    </source>
</reference>
<dbReference type="Gene3D" id="2.60.120.620">
    <property type="entry name" value="q2cbj1_9rhob like domain"/>
    <property type="match status" value="1"/>
</dbReference>
<feature type="region of interest" description="Disordered" evidence="3">
    <location>
        <begin position="271"/>
        <end position="313"/>
    </location>
</feature>
<gene>
    <name evidence="4" type="ORF">CFIO01_12458</name>
</gene>
<dbReference type="HOGENOM" id="CLU_041456_0_0_1"/>
<accession>A0A010RX32</accession>
<dbReference type="InterPro" id="IPR045054">
    <property type="entry name" value="P4HA-like"/>
</dbReference>
<organism evidence="4 5">
    <name type="scientific">Colletotrichum fioriniae PJ7</name>
    <dbReference type="NCBI Taxonomy" id="1445577"/>
    <lineage>
        <taxon>Eukaryota</taxon>
        <taxon>Fungi</taxon>
        <taxon>Dikarya</taxon>
        <taxon>Ascomycota</taxon>
        <taxon>Pezizomycotina</taxon>
        <taxon>Sordariomycetes</taxon>
        <taxon>Hypocreomycetidae</taxon>
        <taxon>Glomerellales</taxon>
        <taxon>Glomerellaceae</taxon>
        <taxon>Colletotrichum</taxon>
        <taxon>Colletotrichum acutatum species complex</taxon>
    </lineage>
</organism>
<dbReference type="GO" id="GO:0004656">
    <property type="term" value="F:procollagen-proline 4-dioxygenase activity"/>
    <property type="evidence" value="ECO:0007669"/>
    <property type="project" value="TreeGrafter"/>
</dbReference>
<evidence type="ECO:0000256" key="3">
    <source>
        <dbReference type="SAM" id="MobiDB-lite"/>
    </source>
</evidence>
<dbReference type="EMBL" id="JARH01000274">
    <property type="protein sequence ID" value="EXF82784.1"/>
    <property type="molecule type" value="Genomic_DNA"/>
</dbReference>
<dbReference type="GO" id="GO:0046872">
    <property type="term" value="F:metal ion binding"/>
    <property type="evidence" value="ECO:0007669"/>
    <property type="project" value="UniProtKB-KW"/>
</dbReference>
<dbReference type="eggNOG" id="ENOG502QR14">
    <property type="taxonomic scope" value="Eukaryota"/>
</dbReference>
<evidence type="ECO:0000256" key="1">
    <source>
        <dbReference type="ARBA" id="ARBA00022723"/>
    </source>
</evidence>
<dbReference type="AlphaFoldDB" id="A0A010RX32"/>
<dbReference type="KEGG" id="cfj:CFIO01_12458"/>
<dbReference type="OrthoDB" id="69177at2759"/>
<comment type="caution">
    <text evidence="4">The sequence shown here is derived from an EMBL/GenBank/DDBJ whole genome shotgun (WGS) entry which is preliminary data.</text>
</comment>
<evidence type="ECO:0000256" key="2">
    <source>
        <dbReference type="ARBA" id="ARBA00023004"/>
    </source>
</evidence>
<keyword evidence="2" id="KW-0408">Iron</keyword>
<sequence length="313" mass="34321">MGKSKNTTAGKTKPGPGTNNGGNAKLTTAASIPASPPAWPQFKPPLPVTDLAADQLVSCPDKVVLIRNFWPKSLCGSYVTFLRGLPLITTPGRPKRGEAVRVNDRFQVQDAAFARRLWTETGLRESLAQEDIQGLWGGEVVGLNPNIRIYRYSKGQYFDAHYDDSNNVSLNLDPSSGPVTCKTTWTLLLYLTSSAEGCVGGETVFFPNDRRSAKEEIPVALETGMLLLHKHGDDCMLWRETRTQPRPPQLRPHLSISLPFPFSRSLAVPQSHHSKVPLPTTELDMPALHHGTTWQPGQHNKSPASLPPTPPVL</sequence>
<feature type="compositionally biased region" description="Low complexity" evidence="3">
    <location>
        <begin position="1"/>
        <end position="33"/>
    </location>
</feature>
<dbReference type="PANTHER" id="PTHR10869">
    <property type="entry name" value="PROLYL 4-HYDROXYLASE ALPHA SUBUNIT"/>
    <property type="match status" value="1"/>
</dbReference>
<dbReference type="Proteomes" id="UP000020467">
    <property type="component" value="Unassembled WGS sequence"/>
</dbReference>
<proteinExistence type="predicted"/>
<protein>
    <recommendedName>
        <fullName evidence="6">Fe2OG dioxygenase domain-containing protein</fullName>
    </recommendedName>
</protein>
<evidence type="ECO:0000313" key="5">
    <source>
        <dbReference type="Proteomes" id="UP000020467"/>
    </source>
</evidence>
<feature type="region of interest" description="Disordered" evidence="3">
    <location>
        <begin position="1"/>
        <end position="38"/>
    </location>
</feature>